<sequence>MIDRHDPAEARLAELLGAWRRDVSEGPFPSLVDPDHAVDVVLEAKRRSRVHAPPDGTCTRPRNQGVREAPNDVL</sequence>
<proteinExistence type="predicted"/>
<dbReference type="EMBL" id="JAYFSI010000001">
    <property type="protein sequence ID" value="MEA5359040.1"/>
    <property type="molecule type" value="Genomic_DNA"/>
</dbReference>
<keyword evidence="3" id="KW-1185">Reference proteome</keyword>
<feature type="region of interest" description="Disordered" evidence="1">
    <location>
        <begin position="48"/>
        <end position="74"/>
    </location>
</feature>
<dbReference type="RefSeq" id="WP_323324269.1">
    <property type="nucleotide sequence ID" value="NZ_JAYFSI010000001.1"/>
</dbReference>
<gene>
    <name evidence="2" type="ORF">VA596_05790</name>
</gene>
<evidence type="ECO:0000256" key="1">
    <source>
        <dbReference type="SAM" id="MobiDB-lite"/>
    </source>
</evidence>
<accession>A0ABU5QYL9</accession>
<comment type="caution">
    <text evidence="2">The sequence shown here is derived from an EMBL/GenBank/DDBJ whole genome shotgun (WGS) entry which is preliminary data.</text>
</comment>
<evidence type="ECO:0000313" key="2">
    <source>
        <dbReference type="EMBL" id="MEA5359040.1"/>
    </source>
</evidence>
<dbReference type="Proteomes" id="UP001304298">
    <property type="component" value="Unassembled WGS sequence"/>
</dbReference>
<name>A0ABU5QYL9_9PSEU</name>
<organism evidence="2 3">
    <name type="scientific">Amycolatopsis heterodermiae</name>
    <dbReference type="NCBI Taxonomy" id="3110235"/>
    <lineage>
        <taxon>Bacteria</taxon>
        <taxon>Bacillati</taxon>
        <taxon>Actinomycetota</taxon>
        <taxon>Actinomycetes</taxon>
        <taxon>Pseudonocardiales</taxon>
        <taxon>Pseudonocardiaceae</taxon>
        <taxon>Amycolatopsis</taxon>
    </lineage>
</organism>
<evidence type="ECO:0000313" key="3">
    <source>
        <dbReference type="Proteomes" id="UP001304298"/>
    </source>
</evidence>
<protein>
    <submittedName>
        <fullName evidence="2">Uncharacterized protein</fullName>
    </submittedName>
</protein>
<reference evidence="2 3" key="1">
    <citation type="submission" date="2023-12" db="EMBL/GenBank/DDBJ databases">
        <title>Amycolatopsis sp. V23-08.</title>
        <authorList>
            <person name="Somphong A."/>
        </authorList>
    </citation>
    <scope>NUCLEOTIDE SEQUENCE [LARGE SCALE GENOMIC DNA]</scope>
    <source>
        <strain evidence="2 3">V23-08</strain>
    </source>
</reference>